<dbReference type="SUPFAM" id="SSF88697">
    <property type="entry name" value="PUA domain-like"/>
    <property type="match status" value="1"/>
</dbReference>
<evidence type="ECO:0000256" key="7">
    <source>
        <dbReference type="ARBA" id="ARBA00022884"/>
    </source>
</evidence>
<evidence type="ECO:0000256" key="1">
    <source>
        <dbReference type="ARBA" id="ARBA00004496"/>
    </source>
</evidence>
<dbReference type="InterPro" id="IPR036974">
    <property type="entry name" value="PUA_sf"/>
</dbReference>
<dbReference type="InterPro" id="IPR002478">
    <property type="entry name" value="PUA"/>
</dbReference>
<dbReference type="AlphaFoldDB" id="A0A6J7F0K7"/>
<protein>
    <submittedName>
        <fullName evidence="10">Unannotated protein</fullName>
    </submittedName>
</protein>
<keyword evidence="7" id="KW-0694">RNA-binding</keyword>
<dbReference type="Gene3D" id="3.40.50.150">
    <property type="entry name" value="Vaccinia Virus protein VP39"/>
    <property type="match status" value="1"/>
</dbReference>
<evidence type="ECO:0000256" key="6">
    <source>
        <dbReference type="ARBA" id="ARBA00022691"/>
    </source>
</evidence>
<dbReference type="CDD" id="cd11572">
    <property type="entry name" value="RlmI_M_like"/>
    <property type="match status" value="1"/>
</dbReference>
<dbReference type="InterPro" id="IPR029063">
    <property type="entry name" value="SAM-dependent_MTases_sf"/>
</dbReference>
<dbReference type="PROSITE" id="PS50890">
    <property type="entry name" value="PUA"/>
    <property type="match status" value="1"/>
</dbReference>
<dbReference type="GO" id="GO:0006364">
    <property type="term" value="P:rRNA processing"/>
    <property type="evidence" value="ECO:0007669"/>
    <property type="project" value="UniProtKB-KW"/>
</dbReference>
<dbReference type="EMBL" id="CAFBLP010000055">
    <property type="protein sequence ID" value="CAB4885053.1"/>
    <property type="molecule type" value="Genomic_DNA"/>
</dbReference>
<evidence type="ECO:0000256" key="2">
    <source>
        <dbReference type="ARBA" id="ARBA00022490"/>
    </source>
</evidence>
<dbReference type="PANTHER" id="PTHR42873:SF1">
    <property type="entry name" value="S-ADENOSYLMETHIONINE-DEPENDENT METHYLTRANSFERASE DOMAIN-CONTAINING PROTEIN"/>
    <property type="match status" value="1"/>
</dbReference>
<dbReference type="Pfam" id="PF17785">
    <property type="entry name" value="PUA_3"/>
    <property type="match status" value="1"/>
</dbReference>
<dbReference type="Pfam" id="PF10672">
    <property type="entry name" value="Methyltrans_SAM"/>
    <property type="match status" value="1"/>
</dbReference>
<keyword evidence="2" id="KW-0963">Cytoplasm</keyword>
<sequence length="419" mass="46399">MNPLDQVPQPSTRRLAVRVTKDAIRQIYGGHPWLFDRSIVSVNHEGITGELAVVFDNDRQFVAIGLYDPTSPIRIRVLHHGKPVAIDEAFWAQRIDAAIERRKLVTARGDTNGYRVIHGENDDLPGLVVDRYARTLVLKLYTTAWLPYLATLVPLLQQRLEPDTIVVRFSRDVAGQDLFGLREGTALVGQAPTAPVLFRENGLTFEADVVHGQKTGHFLDQRDNRAKVRGLARDAKVLDVFACTGGFSVYAAAGGARAVHSIDISAASLETAARNMQHNIAIPNVAKCEHTTHTGDAFELMQALAKQHRRFDIVVVDPPSFAHKNSDVERALHAYKRLTKMALDLTEEGGLLVQSSCSSRIPADEFFAAVHLGADSSRHRISEILRSTHAPDHPIGFPEGAYLKTIFARVHKRAEFGKR</sequence>
<dbReference type="PANTHER" id="PTHR42873">
    <property type="entry name" value="RIBOSOMAL RNA LARGE SUBUNIT METHYLTRANSFERASE"/>
    <property type="match status" value="1"/>
</dbReference>
<dbReference type="InterPro" id="IPR015947">
    <property type="entry name" value="PUA-like_sf"/>
</dbReference>
<keyword evidence="4" id="KW-0489">Methyltransferase</keyword>
<dbReference type="GO" id="GO:0003723">
    <property type="term" value="F:RNA binding"/>
    <property type="evidence" value="ECO:0007669"/>
    <property type="project" value="UniProtKB-KW"/>
</dbReference>
<evidence type="ECO:0000256" key="8">
    <source>
        <dbReference type="ARBA" id="ARBA00038091"/>
    </source>
</evidence>
<evidence type="ECO:0000259" key="9">
    <source>
        <dbReference type="SMART" id="SM00359"/>
    </source>
</evidence>
<keyword evidence="6" id="KW-0949">S-adenosyl-L-methionine</keyword>
<comment type="subcellular location">
    <subcellularLocation>
        <location evidence="1">Cytoplasm</location>
    </subcellularLocation>
</comment>
<feature type="domain" description="PUA" evidence="9">
    <location>
        <begin position="15"/>
        <end position="100"/>
    </location>
</feature>
<dbReference type="InterPro" id="IPR019614">
    <property type="entry name" value="SAM-dep_methyl-trfase"/>
</dbReference>
<dbReference type="GO" id="GO:0008168">
    <property type="term" value="F:methyltransferase activity"/>
    <property type="evidence" value="ECO:0007669"/>
    <property type="project" value="UniProtKB-KW"/>
</dbReference>
<organism evidence="10">
    <name type="scientific">freshwater metagenome</name>
    <dbReference type="NCBI Taxonomy" id="449393"/>
    <lineage>
        <taxon>unclassified sequences</taxon>
        <taxon>metagenomes</taxon>
        <taxon>ecological metagenomes</taxon>
    </lineage>
</organism>
<evidence type="ECO:0000256" key="4">
    <source>
        <dbReference type="ARBA" id="ARBA00022603"/>
    </source>
</evidence>
<evidence type="ECO:0000313" key="10">
    <source>
        <dbReference type="EMBL" id="CAB4885053.1"/>
    </source>
</evidence>
<reference evidence="10" key="1">
    <citation type="submission" date="2020-05" db="EMBL/GenBank/DDBJ databases">
        <authorList>
            <person name="Chiriac C."/>
            <person name="Salcher M."/>
            <person name="Ghai R."/>
            <person name="Kavagutti S V."/>
        </authorList>
    </citation>
    <scope>NUCLEOTIDE SEQUENCE</scope>
</reference>
<keyword evidence="3" id="KW-0698">rRNA processing</keyword>
<dbReference type="SUPFAM" id="SSF53335">
    <property type="entry name" value="S-adenosyl-L-methionine-dependent methyltransferases"/>
    <property type="match status" value="1"/>
</dbReference>
<dbReference type="SMART" id="SM00359">
    <property type="entry name" value="PUA"/>
    <property type="match status" value="1"/>
</dbReference>
<accession>A0A6J7F0K7</accession>
<dbReference type="Gene3D" id="2.30.130.10">
    <property type="entry name" value="PUA domain"/>
    <property type="match status" value="1"/>
</dbReference>
<dbReference type="GO" id="GO:0005737">
    <property type="term" value="C:cytoplasm"/>
    <property type="evidence" value="ECO:0007669"/>
    <property type="project" value="UniProtKB-SubCell"/>
</dbReference>
<name>A0A6J7F0K7_9ZZZZ</name>
<dbReference type="GO" id="GO:0032259">
    <property type="term" value="P:methylation"/>
    <property type="evidence" value="ECO:0007669"/>
    <property type="project" value="UniProtKB-KW"/>
</dbReference>
<gene>
    <name evidence="10" type="ORF">UFOPK3376_02041</name>
</gene>
<dbReference type="InterPro" id="IPR041532">
    <property type="entry name" value="RlmI-like_PUA"/>
</dbReference>
<keyword evidence="5" id="KW-0808">Transferase</keyword>
<dbReference type="CDD" id="cd02440">
    <property type="entry name" value="AdoMet_MTases"/>
    <property type="match status" value="1"/>
</dbReference>
<comment type="similarity">
    <text evidence="8">Belongs to the methyltransferase superfamily. RlmI family.</text>
</comment>
<evidence type="ECO:0000256" key="3">
    <source>
        <dbReference type="ARBA" id="ARBA00022552"/>
    </source>
</evidence>
<dbReference type="CDD" id="cd21153">
    <property type="entry name" value="PUA_RlmI"/>
    <property type="match status" value="1"/>
</dbReference>
<proteinExistence type="inferred from homology"/>
<dbReference type="Gene3D" id="3.30.750.80">
    <property type="entry name" value="RNA methyltransferase domain (HRMD) like"/>
    <property type="match status" value="1"/>
</dbReference>
<evidence type="ECO:0000256" key="5">
    <source>
        <dbReference type="ARBA" id="ARBA00022679"/>
    </source>
</evidence>